<comment type="caution">
    <text evidence="7">The sequence shown here is derived from an EMBL/GenBank/DDBJ whole genome shotgun (WGS) entry which is preliminary data.</text>
</comment>
<dbReference type="STRING" id="1127673.GLIP_3093"/>
<proteinExistence type="inferred from homology"/>
<dbReference type="RefSeq" id="WP_008845519.1">
    <property type="nucleotide sequence ID" value="NZ_BAEN01000059.1"/>
</dbReference>
<evidence type="ECO:0000256" key="3">
    <source>
        <dbReference type="ARBA" id="ARBA00022692"/>
    </source>
</evidence>
<dbReference type="eggNOG" id="COG0401">
    <property type="taxonomic scope" value="Bacteria"/>
</dbReference>
<dbReference type="InterPro" id="IPR000612">
    <property type="entry name" value="PMP3"/>
</dbReference>
<feature type="transmembrane region" description="Helical" evidence="6">
    <location>
        <begin position="7"/>
        <end position="25"/>
    </location>
</feature>
<evidence type="ECO:0000256" key="4">
    <source>
        <dbReference type="ARBA" id="ARBA00022989"/>
    </source>
</evidence>
<organism evidence="7 8">
    <name type="scientific">Aliiglaciecola lipolytica E3</name>
    <dbReference type="NCBI Taxonomy" id="1127673"/>
    <lineage>
        <taxon>Bacteria</taxon>
        <taxon>Pseudomonadati</taxon>
        <taxon>Pseudomonadota</taxon>
        <taxon>Gammaproteobacteria</taxon>
        <taxon>Alteromonadales</taxon>
        <taxon>Alteromonadaceae</taxon>
        <taxon>Aliiglaciecola</taxon>
    </lineage>
</organism>
<evidence type="ECO:0000256" key="5">
    <source>
        <dbReference type="ARBA" id="ARBA00023136"/>
    </source>
</evidence>
<keyword evidence="4 6" id="KW-1133">Transmembrane helix</keyword>
<evidence type="ECO:0000313" key="8">
    <source>
        <dbReference type="Proteomes" id="UP000006334"/>
    </source>
</evidence>
<dbReference type="Pfam" id="PF01679">
    <property type="entry name" value="Pmp3"/>
    <property type="match status" value="1"/>
</dbReference>
<evidence type="ECO:0000256" key="2">
    <source>
        <dbReference type="ARBA" id="ARBA00009530"/>
    </source>
</evidence>
<keyword evidence="5 6" id="KW-0472">Membrane</keyword>
<dbReference type="PANTHER" id="PTHR21659:SF42">
    <property type="entry name" value="UPF0057 MEMBRANE PROTEIN ZK632.10-RELATED"/>
    <property type="match status" value="1"/>
</dbReference>
<name>K6X510_9ALTE</name>
<evidence type="ECO:0000313" key="7">
    <source>
        <dbReference type="EMBL" id="GAC15714.1"/>
    </source>
</evidence>
<feature type="transmembrane region" description="Helical" evidence="6">
    <location>
        <begin position="31"/>
        <end position="50"/>
    </location>
</feature>
<comment type="similarity">
    <text evidence="2">Belongs to the UPF0057 (PMP3) family.</text>
</comment>
<dbReference type="Proteomes" id="UP000006334">
    <property type="component" value="Unassembled WGS sequence"/>
</dbReference>
<dbReference type="OrthoDB" id="9810121at2"/>
<dbReference type="GO" id="GO:0016020">
    <property type="term" value="C:membrane"/>
    <property type="evidence" value="ECO:0007669"/>
    <property type="project" value="UniProtKB-SubCell"/>
</dbReference>
<comment type="subcellular location">
    <subcellularLocation>
        <location evidence="1">Membrane</location>
    </subcellularLocation>
</comment>
<dbReference type="PROSITE" id="PS01309">
    <property type="entry name" value="UPF0057"/>
    <property type="match status" value="1"/>
</dbReference>
<reference evidence="7 8" key="1">
    <citation type="journal article" date="2017" name="Antonie Van Leeuwenhoek">
        <title>Rhizobium rhizosphaerae sp. nov., a novel species isolated from rice rhizosphere.</title>
        <authorList>
            <person name="Zhao J.J."/>
            <person name="Zhang J."/>
            <person name="Zhang R.J."/>
            <person name="Zhang C.W."/>
            <person name="Yin H.Q."/>
            <person name="Zhang X.X."/>
        </authorList>
    </citation>
    <scope>NUCLEOTIDE SEQUENCE [LARGE SCALE GENOMIC DNA]</scope>
    <source>
        <strain evidence="7 8">E3</strain>
    </source>
</reference>
<sequence>MDIVRLIFAILLPPVGVFLQVGFSGAFFLNILLTILGYIPGIIHAVWIIAKR</sequence>
<evidence type="ECO:0000256" key="6">
    <source>
        <dbReference type="SAM" id="Phobius"/>
    </source>
</evidence>
<keyword evidence="8" id="KW-1185">Reference proteome</keyword>
<protein>
    <submittedName>
        <fullName evidence="7">Protein Ric1</fullName>
    </submittedName>
</protein>
<keyword evidence="3 6" id="KW-0812">Transmembrane</keyword>
<accession>K6X510</accession>
<evidence type="ECO:0000256" key="1">
    <source>
        <dbReference type="ARBA" id="ARBA00004370"/>
    </source>
</evidence>
<gene>
    <name evidence="7" type="ORF">GLIP_3093</name>
</gene>
<dbReference type="EMBL" id="BAEN01000059">
    <property type="protein sequence ID" value="GAC15714.1"/>
    <property type="molecule type" value="Genomic_DNA"/>
</dbReference>
<dbReference type="PANTHER" id="PTHR21659">
    <property type="entry name" value="HYDROPHOBIC PROTEIN RCI2 LOW TEMPERATURE AND SALT RESPONSIVE PROTEIN LTI6 -RELATED"/>
    <property type="match status" value="1"/>
</dbReference>
<dbReference type="AlphaFoldDB" id="K6X510"/>